<sequence length="118" mass="14479">MQSNILLIKIFIKNLASNPTKRSLNFLKLWELPRFLTMIKTGQRLIDRPRDIFCRNYRIFLKTYRTAKRYLRFWNKLKINPIFQNDHQTAILCKNFIRQIVIFEFLEAPHLNPWRIKN</sequence>
<dbReference type="EMBL" id="MVIT01000073">
    <property type="protein sequence ID" value="OOV40981.1"/>
    <property type="molecule type" value="Genomic_DNA"/>
</dbReference>
<dbReference type="Proteomes" id="UP000191008">
    <property type="component" value="Unassembled WGS sequence"/>
</dbReference>
<dbReference type="AlphaFoldDB" id="A0A1T1DJD1"/>
<organism evidence="1 2">
    <name type="scientific">Leptospira kirschneri serovar Pomona</name>
    <dbReference type="NCBI Taxonomy" id="561005"/>
    <lineage>
        <taxon>Bacteria</taxon>
        <taxon>Pseudomonadati</taxon>
        <taxon>Spirochaetota</taxon>
        <taxon>Spirochaetia</taxon>
        <taxon>Leptospirales</taxon>
        <taxon>Leptospiraceae</taxon>
        <taxon>Leptospira</taxon>
    </lineage>
</organism>
<evidence type="ECO:0000313" key="2">
    <source>
        <dbReference type="Proteomes" id="UP000191008"/>
    </source>
</evidence>
<protein>
    <submittedName>
        <fullName evidence="1">Uncharacterized protein</fullName>
    </submittedName>
</protein>
<comment type="caution">
    <text evidence="1">The sequence shown here is derived from an EMBL/GenBank/DDBJ whole genome shotgun (WGS) entry which is preliminary data.</text>
</comment>
<dbReference type="RefSeq" id="WP_025182707.1">
    <property type="nucleotide sequence ID" value="NZ_MVIT01000073.1"/>
</dbReference>
<gene>
    <name evidence="1" type="ORF">B1J93_15030</name>
</gene>
<reference evidence="1 2" key="1">
    <citation type="submission" date="2017-02" db="EMBL/GenBank/DDBJ databases">
        <title>Comparative genomic analysis of Brazilian Leptospira kirschneri strains of different serogroups.</title>
        <authorList>
            <person name="Moreno L.Z."/>
            <person name="Miraglia F."/>
            <person name="Kremer F.S."/>
            <person name="Eslabao M.R."/>
            <person name="Lilenbaum W."/>
            <person name="Dellagostin O.A."/>
            <person name="Moreno A.M."/>
        </authorList>
    </citation>
    <scope>NUCLEOTIDE SEQUENCE [LARGE SCALE GENOMIC DNA]</scope>
    <source>
        <strain evidence="1 2">M110/06</strain>
    </source>
</reference>
<name>A0A1T1DJD1_9LEPT</name>
<accession>A0A1T1DJD1</accession>
<evidence type="ECO:0000313" key="1">
    <source>
        <dbReference type="EMBL" id="OOV40981.1"/>
    </source>
</evidence>
<proteinExistence type="predicted"/>